<dbReference type="EMBL" id="WNKS01000001">
    <property type="protein sequence ID" value="MTV29702.1"/>
    <property type="molecule type" value="Genomic_DNA"/>
</dbReference>
<name>A0A6N8DH70_RHOAC</name>
<proteinExistence type="predicted"/>
<evidence type="ECO:0000313" key="2">
    <source>
        <dbReference type="Proteomes" id="UP000439113"/>
    </source>
</evidence>
<evidence type="ECO:0000313" key="1">
    <source>
        <dbReference type="EMBL" id="MTV29702.1"/>
    </source>
</evidence>
<dbReference type="Gene3D" id="3.30.420.130">
    <property type="entry name" value="Dinitrogenase iron-molybdenum cofactor biosynthesis domain"/>
    <property type="match status" value="1"/>
</dbReference>
<comment type="caution">
    <text evidence="1">The sequence shown here is derived from an EMBL/GenBank/DDBJ whole genome shotgun (WGS) entry which is preliminary data.</text>
</comment>
<dbReference type="InterPro" id="IPR036105">
    <property type="entry name" value="DiNase_FeMo-co_biosyn_sf"/>
</dbReference>
<gene>
    <name evidence="1" type="ORF">GJ654_01695</name>
</gene>
<dbReference type="AlphaFoldDB" id="A0A6N8DH70"/>
<dbReference type="OrthoDB" id="9797941at2"/>
<organism evidence="1 2">
    <name type="scientific">Rhodoblastus acidophilus</name>
    <name type="common">Rhodopseudomonas acidophila</name>
    <dbReference type="NCBI Taxonomy" id="1074"/>
    <lineage>
        <taxon>Bacteria</taxon>
        <taxon>Pseudomonadati</taxon>
        <taxon>Pseudomonadota</taxon>
        <taxon>Alphaproteobacteria</taxon>
        <taxon>Hyphomicrobiales</taxon>
        <taxon>Rhodoblastaceae</taxon>
        <taxon>Rhodoblastus</taxon>
    </lineage>
</organism>
<dbReference type="Proteomes" id="UP000439113">
    <property type="component" value="Unassembled WGS sequence"/>
</dbReference>
<sequence>MLIAVASQNFRTVTGHAGKATRFIVFNAQTGQQPRDVMHLDLTKQQSIHEFKGEGRHPLDDVQVLIVGSAGAGFIDRMAARGVKTVVTSETDPVTAVDNYLAGTLAGPGPHDHDDCGHDHDHDHDHDHGADAGGCCCGAGGR</sequence>
<protein>
    <submittedName>
        <fullName evidence="1">Nitrogen fixation protein</fullName>
    </submittedName>
</protein>
<reference evidence="1 2" key="1">
    <citation type="submission" date="2019-11" db="EMBL/GenBank/DDBJ databases">
        <title>Whole-genome sequence of a Rhodoblastus acidophilus DSM 142.</title>
        <authorList>
            <person name="Kyndt J.A."/>
            <person name="Meyer T.E."/>
        </authorList>
    </citation>
    <scope>NUCLEOTIDE SEQUENCE [LARGE SCALE GENOMIC DNA]</scope>
    <source>
        <strain evidence="1 2">DSM 142</strain>
    </source>
</reference>
<accession>A0A6N8DH70</accession>
<dbReference type="RefSeq" id="WP_155444352.1">
    <property type="nucleotide sequence ID" value="NZ_JAOQNR010000001.1"/>
</dbReference>
<dbReference type="SUPFAM" id="SSF53146">
    <property type="entry name" value="Nitrogenase accessory factor-like"/>
    <property type="match status" value="1"/>
</dbReference>